<evidence type="ECO:0000256" key="1">
    <source>
        <dbReference type="ARBA" id="ARBA00006270"/>
    </source>
</evidence>
<dbReference type="PROSITE" id="PS51419">
    <property type="entry name" value="RAB"/>
    <property type="match status" value="1"/>
</dbReference>
<dbReference type="PROSITE" id="PS51420">
    <property type="entry name" value="RHO"/>
    <property type="match status" value="1"/>
</dbReference>
<comment type="similarity">
    <text evidence="1">Belongs to the small GTPase superfamily. Rab family.</text>
</comment>
<dbReference type="InterPro" id="IPR005225">
    <property type="entry name" value="Small_GTP-bd"/>
</dbReference>
<name>A0A9Q0V2E2_SALPP</name>
<dbReference type="SMART" id="SM00174">
    <property type="entry name" value="RHO"/>
    <property type="match status" value="1"/>
</dbReference>
<protein>
    <submittedName>
        <fullName evidence="3">RAS-RELATED PROTEIN RABA4A</fullName>
    </submittedName>
</protein>
<dbReference type="SUPFAM" id="SSF52540">
    <property type="entry name" value="P-loop containing nucleoside triphosphate hydrolases"/>
    <property type="match status" value="1"/>
</dbReference>
<dbReference type="PRINTS" id="PR00449">
    <property type="entry name" value="RASTRNSFRMNG"/>
</dbReference>
<gene>
    <name evidence="3" type="ORF">OIU79_000896</name>
</gene>
<dbReference type="Gene3D" id="3.40.50.300">
    <property type="entry name" value="P-loop containing nucleotide triphosphate hydrolases"/>
    <property type="match status" value="1"/>
</dbReference>
<dbReference type="PROSITE" id="PS51421">
    <property type="entry name" value="RAS"/>
    <property type="match status" value="1"/>
</dbReference>
<dbReference type="GO" id="GO:0005525">
    <property type="term" value="F:GTP binding"/>
    <property type="evidence" value="ECO:0007669"/>
    <property type="project" value="InterPro"/>
</dbReference>
<proteinExistence type="inferred from homology"/>
<dbReference type="InterPro" id="IPR027417">
    <property type="entry name" value="P-loop_NTPase"/>
</dbReference>
<reference evidence="3" key="1">
    <citation type="submission" date="2022-11" db="EMBL/GenBank/DDBJ databases">
        <authorList>
            <person name="Hyden B.L."/>
            <person name="Feng K."/>
            <person name="Yates T."/>
            <person name="Jawdy S."/>
            <person name="Smart L.B."/>
            <person name="Muchero W."/>
        </authorList>
    </citation>
    <scope>NUCLEOTIDE SEQUENCE</scope>
    <source>
        <tissue evidence="3">Shoot tip</tissue>
    </source>
</reference>
<reference evidence="3" key="2">
    <citation type="journal article" date="2023" name="Int. J. Mol. Sci.">
        <title>De Novo Assembly and Annotation of 11 Diverse Shrub Willow (Salix) Genomes Reveals Novel Gene Organization in Sex-Linked Regions.</title>
        <authorList>
            <person name="Hyden B."/>
            <person name="Feng K."/>
            <person name="Yates T.B."/>
            <person name="Jawdy S."/>
            <person name="Cereghino C."/>
            <person name="Smart L.B."/>
            <person name="Muchero W."/>
        </authorList>
    </citation>
    <scope>NUCLEOTIDE SEQUENCE</scope>
    <source>
        <tissue evidence="3">Shoot tip</tissue>
    </source>
</reference>
<dbReference type="SMART" id="SM00173">
    <property type="entry name" value="RAS"/>
    <property type="match status" value="1"/>
</dbReference>
<dbReference type="PANTHER" id="PTHR47979">
    <property type="entry name" value="DRAB11-RELATED"/>
    <property type="match status" value="1"/>
</dbReference>
<dbReference type="InterPro" id="IPR050209">
    <property type="entry name" value="Rab_GTPases_membrane_traffic"/>
</dbReference>
<dbReference type="NCBIfam" id="TIGR00231">
    <property type="entry name" value="small_GTP"/>
    <property type="match status" value="2"/>
</dbReference>
<dbReference type="InterPro" id="IPR001806">
    <property type="entry name" value="Small_GTPase"/>
</dbReference>
<accession>A0A9Q0V2E2</accession>
<dbReference type="SMART" id="SM00175">
    <property type="entry name" value="RAB"/>
    <property type="match status" value="1"/>
</dbReference>
<keyword evidence="4" id="KW-1185">Reference proteome</keyword>
<dbReference type="GO" id="GO:0003924">
    <property type="term" value="F:GTPase activity"/>
    <property type="evidence" value="ECO:0007669"/>
    <property type="project" value="InterPro"/>
</dbReference>
<feature type="region of interest" description="Disordered" evidence="2">
    <location>
        <begin position="237"/>
        <end position="270"/>
    </location>
</feature>
<organism evidence="3 4">
    <name type="scientific">Salix purpurea</name>
    <name type="common">Purple osier willow</name>
    <dbReference type="NCBI Taxonomy" id="77065"/>
    <lineage>
        <taxon>Eukaryota</taxon>
        <taxon>Viridiplantae</taxon>
        <taxon>Streptophyta</taxon>
        <taxon>Embryophyta</taxon>
        <taxon>Tracheophyta</taxon>
        <taxon>Spermatophyta</taxon>
        <taxon>Magnoliopsida</taxon>
        <taxon>eudicotyledons</taxon>
        <taxon>Gunneridae</taxon>
        <taxon>Pentapetalae</taxon>
        <taxon>rosids</taxon>
        <taxon>fabids</taxon>
        <taxon>Malpighiales</taxon>
        <taxon>Salicaceae</taxon>
        <taxon>Saliceae</taxon>
        <taxon>Salix</taxon>
    </lineage>
</organism>
<dbReference type="Proteomes" id="UP001151532">
    <property type="component" value="Chromosome 7"/>
</dbReference>
<sequence>MASGGGYGDASQKIDYVFKVVLIGDSAVGKSQMLARFARNEFSLDSKATIGVEFQTRTLVIDHKSVKAQIWDTAGQERVDILTGEKGGIWSDFMIKEELITLLKVAFGLGTNVDFFSAVGGSMNRYRAVTSAYYRGAVGAMLVYDITKRQTFDHIPRWLEELRSHADKNIVIILVGNKSDLEDQRAVPTEDAKEFAQKEGLFFLETSALQSTNVENAFMTVLTEIFNTVNKKNLVAGEDQSNGNPASLSGKKIIIPGPGQEIPAKSKCCS</sequence>
<dbReference type="AlphaFoldDB" id="A0A9Q0V2E2"/>
<dbReference type="CDD" id="cd01868">
    <property type="entry name" value="Rab11_like"/>
    <property type="match status" value="1"/>
</dbReference>
<comment type="caution">
    <text evidence="3">The sequence shown here is derived from an EMBL/GenBank/DDBJ whole genome shotgun (WGS) entry which is preliminary data.</text>
</comment>
<dbReference type="OrthoDB" id="9989112at2759"/>
<evidence type="ECO:0000313" key="4">
    <source>
        <dbReference type="Proteomes" id="UP001151532"/>
    </source>
</evidence>
<evidence type="ECO:0000313" key="3">
    <source>
        <dbReference type="EMBL" id="KAJ6740870.1"/>
    </source>
</evidence>
<dbReference type="Pfam" id="PF00071">
    <property type="entry name" value="Ras"/>
    <property type="match status" value="2"/>
</dbReference>
<evidence type="ECO:0000256" key="2">
    <source>
        <dbReference type="SAM" id="MobiDB-lite"/>
    </source>
</evidence>
<dbReference type="EMBL" id="JAPFFK010000010">
    <property type="protein sequence ID" value="KAJ6740870.1"/>
    <property type="molecule type" value="Genomic_DNA"/>
</dbReference>
<dbReference type="FunFam" id="3.40.50.300:FF:001447">
    <property type="entry name" value="Ras-related protein Rab-1B"/>
    <property type="match status" value="2"/>
</dbReference>